<gene>
    <name evidence="1" type="ORF">DBO85_14525</name>
</gene>
<dbReference type="OrthoDB" id="9791579at2"/>
<evidence type="ECO:0000313" key="2">
    <source>
        <dbReference type="Proteomes" id="UP000244064"/>
    </source>
</evidence>
<dbReference type="PROSITE" id="PS51257">
    <property type="entry name" value="PROKAR_LIPOPROTEIN"/>
    <property type="match status" value="1"/>
</dbReference>
<accession>A0A2T5P814</accession>
<proteinExistence type="predicted"/>
<organism evidence="1 2">
    <name type="scientific">Pseudomonas mangrovi</name>
    <dbReference type="NCBI Taxonomy" id="2161748"/>
    <lineage>
        <taxon>Bacteria</taxon>
        <taxon>Pseudomonadati</taxon>
        <taxon>Pseudomonadota</taxon>
        <taxon>Gammaproteobacteria</taxon>
        <taxon>Pseudomonadales</taxon>
        <taxon>Pseudomonadaceae</taxon>
        <taxon>Pseudomonas</taxon>
    </lineage>
</organism>
<name>A0A2T5P814_9PSED</name>
<protein>
    <submittedName>
        <fullName evidence="1">Penicillin-binding protein activator LpoB</fullName>
    </submittedName>
</protein>
<keyword evidence="2" id="KW-1185">Reference proteome</keyword>
<reference evidence="1 2" key="1">
    <citation type="submission" date="2018-04" db="EMBL/GenBank/DDBJ databases">
        <title>Pseudomonas sp. nov., isolated from mangrove soil.</title>
        <authorList>
            <person name="Chen C."/>
        </authorList>
    </citation>
    <scope>NUCLEOTIDE SEQUENCE [LARGE SCALE GENOMIC DNA]</scope>
    <source>
        <strain evidence="1 2">TC-11</strain>
    </source>
</reference>
<dbReference type="RefSeq" id="WP_108108367.1">
    <property type="nucleotide sequence ID" value="NZ_QASN01000020.1"/>
</dbReference>
<dbReference type="Proteomes" id="UP000244064">
    <property type="component" value="Unassembled WGS sequence"/>
</dbReference>
<dbReference type="Gene3D" id="3.40.50.10610">
    <property type="entry name" value="ABC-type transport auxiliary lipoprotein component"/>
    <property type="match status" value="1"/>
</dbReference>
<sequence>MQSIRWVSLGLVALLAGCSSFIGKDSPQLPREAQWGLVPLVNYSQTPQAGERSEQILLSVLSQRGLQPRVYPLAQQGEMALLDDRERLAAGLDWARRQKLDYVISGSVEEWQYKNGLDGEPAVGISLRVLEPSTGRVLWSSSGARAGWSRESLAGTAQKVLGKLVDDLRLE</sequence>
<evidence type="ECO:0000313" key="1">
    <source>
        <dbReference type="EMBL" id="PTU73876.1"/>
    </source>
</evidence>
<dbReference type="EMBL" id="QASN01000020">
    <property type="protein sequence ID" value="PTU73876.1"/>
    <property type="molecule type" value="Genomic_DNA"/>
</dbReference>
<dbReference type="AlphaFoldDB" id="A0A2T5P814"/>
<comment type="caution">
    <text evidence="1">The sequence shown here is derived from an EMBL/GenBank/DDBJ whole genome shotgun (WGS) entry which is preliminary data.</text>
</comment>